<dbReference type="SMART" id="SM00822">
    <property type="entry name" value="PKS_KR"/>
    <property type="match status" value="1"/>
</dbReference>
<evidence type="ECO:0000256" key="11">
    <source>
        <dbReference type="ARBA" id="ARBA00023002"/>
    </source>
</evidence>
<comment type="subunit">
    <text evidence="22">Heterotetramer with CBR4; contains two molecules of HSD17B8 and CBR4.</text>
</comment>
<dbReference type="NCBIfam" id="NF009466">
    <property type="entry name" value="PRK12826.1-2"/>
    <property type="match status" value="1"/>
</dbReference>
<dbReference type="Pfam" id="PF13561">
    <property type="entry name" value="adh_short_C2"/>
    <property type="match status" value="1"/>
</dbReference>
<dbReference type="PANTHER" id="PTHR20852:SF57">
    <property type="entry name" value="GLUTAMINE SYNTHETASE 2 CYTOPLASMIC"/>
    <property type="match status" value="1"/>
</dbReference>
<dbReference type="InterPro" id="IPR057326">
    <property type="entry name" value="KR_dom"/>
</dbReference>
<evidence type="ECO:0000256" key="16">
    <source>
        <dbReference type="ARBA" id="ARBA00037929"/>
    </source>
</evidence>
<evidence type="ECO:0000256" key="6">
    <source>
        <dbReference type="ARBA" id="ARBA00022553"/>
    </source>
</evidence>
<dbReference type="InterPro" id="IPR036291">
    <property type="entry name" value="NAD(P)-bd_dom_sf"/>
</dbReference>
<evidence type="ECO:0000256" key="13">
    <source>
        <dbReference type="ARBA" id="ARBA00023098"/>
    </source>
</evidence>
<comment type="catalytic activity">
    <reaction evidence="17">
        <text>17beta-estradiol + NAD(+) = estrone + NADH + H(+)</text>
        <dbReference type="Rhea" id="RHEA:24612"/>
        <dbReference type="ChEBI" id="CHEBI:15378"/>
        <dbReference type="ChEBI" id="CHEBI:16469"/>
        <dbReference type="ChEBI" id="CHEBI:17263"/>
        <dbReference type="ChEBI" id="CHEBI:57540"/>
        <dbReference type="ChEBI" id="CHEBI:57945"/>
        <dbReference type="EC" id="1.1.1.62"/>
    </reaction>
    <physiologicalReaction direction="left-to-right" evidence="17">
        <dbReference type="Rhea" id="RHEA:24613"/>
    </physiologicalReaction>
    <physiologicalReaction direction="right-to-left" evidence="17">
        <dbReference type="Rhea" id="RHEA:24614"/>
    </physiologicalReaction>
</comment>
<comment type="catalytic activity">
    <reaction evidence="18 25">
        <text>L-glutamate + NH4(+) + ATP = L-glutamine + ADP + phosphate + H(+)</text>
        <dbReference type="Rhea" id="RHEA:16169"/>
        <dbReference type="ChEBI" id="CHEBI:15378"/>
        <dbReference type="ChEBI" id="CHEBI:28938"/>
        <dbReference type="ChEBI" id="CHEBI:29985"/>
        <dbReference type="ChEBI" id="CHEBI:30616"/>
        <dbReference type="ChEBI" id="CHEBI:43474"/>
        <dbReference type="ChEBI" id="CHEBI:58359"/>
        <dbReference type="ChEBI" id="CHEBI:456216"/>
        <dbReference type="EC" id="6.3.1.2"/>
    </reaction>
</comment>
<comment type="catalytic activity">
    <reaction evidence="20">
        <text>17beta-hydroxy-5alpha-androstan-3-one + NAD(+) = 5alpha-androstan-3,17-dione + NADH + H(+)</text>
        <dbReference type="Rhea" id="RHEA:41992"/>
        <dbReference type="ChEBI" id="CHEBI:15378"/>
        <dbReference type="ChEBI" id="CHEBI:15994"/>
        <dbReference type="ChEBI" id="CHEBI:16330"/>
        <dbReference type="ChEBI" id="CHEBI:57540"/>
        <dbReference type="ChEBI" id="CHEBI:57945"/>
    </reaction>
    <physiologicalReaction direction="left-to-right" evidence="20">
        <dbReference type="Rhea" id="RHEA:41993"/>
    </physiologicalReaction>
</comment>
<dbReference type="EC" id="6.3.1.2" evidence="25"/>
<comment type="subcellular location">
    <subcellularLocation>
        <location evidence="1">Mitochondrion matrix</location>
    </subcellularLocation>
</comment>
<comment type="pathway">
    <text evidence="2">Lipid metabolism.</text>
</comment>
<evidence type="ECO:0000256" key="4">
    <source>
        <dbReference type="ARBA" id="ARBA00009897"/>
    </source>
</evidence>
<dbReference type="GO" id="GO:0006542">
    <property type="term" value="P:glutamine biosynthetic process"/>
    <property type="evidence" value="ECO:0007669"/>
    <property type="project" value="InterPro"/>
</dbReference>
<dbReference type="GO" id="GO:0005759">
    <property type="term" value="C:mitochondrial matrix"/>
    <property type="evidence" value="ECO:0007669"/>
    <property type="project" value="UniProtKB-SubCell"/>
</dbReference>
<evidence type="ECO:0000313" key="29">
    <source>
        <dbReference type="Proteomes" id="UP000245119"/>
    </source>
</evidence>
<dbReference type="Proteomes" id="UP000245119">
    <property type="component" value="Linkage Group LG11"/>
</dbReference>
<dbReference type="InterPro" id="IPR002347">
    <property type="entry name" value="SDR_fam"/>
</dbReference>
<dbReference type="OrthoDB" id="1936100at2759"/>
<dbReference type="CDD" id="cd05333">
    <property type="entry name" value="BKR_SDR_c"/>
    <property type="match status" value="1"/>
</dbReference>
<evidence type="ECO:0000256" key="8">
    <source>
        <dbReference type="ARBA" id="ARBA00022741"/>
    </source>
</evidence>
<proteinExistence type="inferred from homology"/>
<dbReference type="InterPro" id="IPR050292">
    <property type="entry name" value="Glutamine_Synthetase"/>
</dbReference>
<keyword evidence="11" id="KW-0560">Oxidoreductase</keyword>
<keyword evidence="29" id="KW-1185">Reference proteome</keyword>
<dbReference type="Pfam" id="PF00120">
    <property type="entry name" value="Gln-synt_C"/>
    <property type="match status" value="1"/>
</dbReference>
<dbReference type="PRINTS" id="PR00080">
    <property type="entry name" value="SDRFAMILY"/>
</dbReference>
<dbReference type="InterPro" id="IPR027302">
    <property type="entry name" value="Gln_synth_N_conserv_site"/>
</dbReference>
<dbReference type="SMART" id="SM01230">
    <property type="entry name" value="Gln-synt_C"/>
    <property type="match status" value="1"/>
</dbReference>
<keyword evidence="8 25" id="KW-0547">Nucleotide-binding</keyword>
<evidence type="ECO:0000256" key="1">
    <source>
        <dbReference type="ARBA" id="ARBA00004305"/>
    </source>
</evidence>
<dbReference type="SUPFAM" id="SSF55931">
    <property type="entry name" value="Glutamine synthetase/guanido kinase"/>
    <property type="match status" value="1"/>
</dbReference>
<dbReference type="InterPro" id="IPR008147">
    <property type="entry name" value="Gln_synt_N"/>
</dbReference>
<comment type="similarity">
    <text evidence="4 23 24">Belongs to the glutamine synthetase family.</text>
</comment>
<dbReference type="SUPFAM" id="SSF51735">
    <property type="entry name" value="NAD(P)-binding Rossmann-fold domains"/>
    <property type="match status" value="1"/>
</dbReference>
<feature type="domain" description="GS catalytic" evidence="27">
    <location>
        <begin position="362"/>
        <end position="631"/>
    </location>
</feature>
<dbReference type="Gene3D" id="3.10.20.70">
    <property type="entry name" value="Glutamine synthetase, N-terminal domain"/>
    <property type="match status" value="1"/>
</dbReference>
<keyword evidence="15" id="KW-0275">Fatty acid biosynthesis</keyword>
<evidence type="ECO:0000256" key="22">
    <source>
        <dbReference type="ARBA" id="ARBA00065174"/>
    </source>
</evidence>
<evidence type="ECO:0000256" key="19">
    <source>
        <dbReference type="ARBA" id="ARBA00050232"/>
    </source>
</evidence>
<dbReference type="GO" id="GO:0006633">
    <property type="term" value="P:fatty acid biosynthetic process"/>
    <property type="evidence" value="ECO:0007669"/>
    <property type="project" value="UniProtKB-KW"/>
</dbReference>
<dbReference type="STRING" id="400727.A0A2T7NKQ6"/>
<accession>A0A2T7NKQ6</accession>
<gene>
    <name evidence="28" type="ORF">C0Q70_17536</name>
</gene>
<keyword evidence="9" id="KW-0276">Fatty acid metabolism</keyword>
<reference evidence="28 29" key="1">
    <citation type="submission" date="2018-04" db="EMBL/GenBank/DDBJ databases">
        <title>The genome of golden apple snail Pomacea canaliculata provides insight into stress tolerance and invasive adaptation.</title>
        <authorList>
            <person name="Liu C."/>
            <person name="Liu B."/>
            <person name="Ren Y."/>
            <person name="Zhang Y."/>
            <person name="Wang H."/>
            <person name="Li S."/>
            <person name="Jiang F."/>
            <person name="Yin L."/>
            <person name="Zhang G."/>
            <person name="Qian W."/>
            <person name="Fan W."/>
        </authorList>
    </citation>
    <scope>NUCLEOTIDE SEQUENCE [LARGE SCALE GENOMIC DNA]</scope>
    <source>
        <strain evidence="28">SZHN2017</strain>
        <tissue evidence="28">Muscle</tissue>
    </source>
</reference>
<comment type="catalytic activity">
    <reaction evidence="21">
        <text>a (3R)-3-hydroxyacyl-CoA + NAD(+) = a 3-oxoacyl-CoA + NADH + H(+)</text>
        <dbReference type="Rhea" id="RHEA:32711"/>
        <dbReference type="ChEBI" id="CHEBI:15378"/>
        <dbReference type="ChEBI" id="CHEBI:57319"/>
        <dbReference type="ChEBI" id="CHEBI:57540"/>
        <dbReference type="ChEBI" id="CHEBI:57945"/>
        <dbReference type="ChEBI" id="CHEBI:90726"/>
        <dbReference type="EC" id="1.1.1.n12"/>
    </reaction>
    <physiologicalReaction direction="left-to-right" evidence="21">
        <dbReference type="Rhea" id="RHEA:32712"/>
    </physiologicalReaction>
</comment>
<organism evidence="28 29">
    <name type="scientific">Pomacea canaliculata</name>
    <name type="common">Golden apple snail</name>
    <dbReference type="NCBI Taxonomy" id="400727"/>
    <lineage>
        <taxon>Eukaryota</taxon>
        <taxon>Metazoa</taxon>
        <taxon>Spiralia</taxon>
        <taxon>Lophotrochozoa</taxon>
        <taxon>Mollusca</taxon>
        <taxon>Gastropoda</taxon>
        <taxon>Caenogastropoda</taxon>
        <taxon>Architaenioglossa</taxon>
        <taxon>Ampullarioidea</taxon>
        <taxon>Ampullariidae</taxon>
        <taxon>Pomacea</taxon>
    </lineage>
</organism>
<keyword evidence="5" id="KW-0444">Lipid biosynthesis</keyword>
<dbReference type="PRINTS" id="PR00081">
    <property type="entry name" value="GDHRDH"/>
</dbReference>
<evidence type="ECO:0000256" key="18">
    <source>
        <dbReference type="ARBA" id="ARBA00049436"/>
    </source>
</evidence>
<dbReference type="FunFam" id="3.30.590.10:FF:000004">
    <property type="entry name" value="Glutamine synthetase"/>
    <property type="match status" value="1"/>
</dbReference>
<evidence type="ECO:0000256" key="14">
    <source>
        <dbReference type="ARBA" id="ARBA00023128"/>
    </source>
</evidence>
<dbReference type="Gene3D" id="3.30.590.10">
    <property type="entry name" value="Glutamine synthetase/guanido kinase, catalytic domain"/>
    <property type="match status" value="1"/>
</dbReference>
<dbReference type="PROSITE" id="PS51986">
    <property type="entry name" value="GS_BETA_GRASP"/>
    <property type="match status" value="1"/>
</dbReference>
<dbReference type="GO" id="GO:0106386">
    <property type="term" value="F:(3R)-3-hydroxyacyl-CoA dehydrogenase (NAD+) activity"/>
    <property type="evidence" value="ECO:0007669"/>
    <property type="project" value="RHEA"/>
</dbReference>
<dbReference type="FunFam" id="3.40.50.720:FF:000231">
    <property type="entry name" value="Estradiol 17-beta-dehydrogenase 8"/>
    <property type="match status" value="1"/>
</dbReference>
<evidence type="ECO:0000256" key="15">
    <source>
        <dbReference type="ARBA" id="ARBA00023160"/>
    </source>
</evidence>
<evidence type="ECO:0000313" key="28">
    <source>
        <dbReference type="EMBL" id="PVD21736.1"/>
    </source>
</evidence>
<evidence type="ECO:0000256" key="25">
    <source>
        <dbReference type="RuleBase" id="RU004356"/>
    </source>
</evidence>
<evidence type="ECO:0000256" key="2">
    <source>
        <dbReference type="ARBA" id="ARBA00005189"/>
    </source>
</evidence>
<evidence type="ECO:0000259" key="27">
    <source>
        <dbReference type="PROSITE" id="PS51987"/>
    </source>
</evidence>
<comment type="pathway">
    <text evidence="16">Steroid biosynthesis; estrogen biosynthesis.</text>
</comment>
<dbReference type="PROSITE" id="PS00061">
    <property type="entry name" value="ADH_SHORT"/>
    <property type="match status" value="1"/>
</dbReference>
<dbReference type="AlphaFoldDB" id="A0A2T7NKQ6"/>
<evidence type="ECO:0000256" key="3">
    <source>
        <dbReference type="ARBA" id="ARBA00006484"/>
    </source>
</evidence>
<evidence type="ECO:0000256" key="10">
    <source>
        <dbReference type="ARBA" id="ARBA00022840"/>
    </source>
</evidence>
<keyword evidence="6" id="KW-0597">Phosphoprotein</keyword>
<name>A0A2T7NKQ6_POMCA</name>
<protein>
    <recommendedName>
        <fullName evidence="25">Glutamine synthetase</fullName>
        <ecNumber evidence="25">6.3.1.2</ecNumber>
    </recommendedName>
</protein>
<evidence type="ECO:0000256" key="21">
    <source>
        <dbReference type="ARBA" id="ARBA00052680"/>
    </source>
</evidence>
<keyword evidence="7 25" id="KW-0436">Ligase</keyword>
<dbReference type="PANTHER" id="PTHR20852">
    <property type="entry name" value="GLUTAMINE SYNTHETASE"/>
    <property type="match status" value="1"/>
</dbReference>
<dbReference type="GO" id="GO:0005524">
    <property type="term" value="F:ATP binding"/>
    <property type="evidence" value="ECO:0007669"/>
    <property type="project" value="UniProtKB-KW"/>
</dbReference>
<dbReference type="GO" id="GO:0047035">
    <property type="term" value="F:testosterone dehydrogenase (NAD+) activity"/>
    <property type="evidence" value="ECO:0007669"/>
    <property type="project" value="UniProtKB-EC"/>
</dbReference>
<keyword evidence="13" id="KW-0443">Lipid metabolism</keyword>
<comment type="similarity">
    <text evidence="3">Belongs to the short-chain dehydrogenases/reductases (SDR) family.</text>
</comment>
<evidence type="ECO:0000256" key="5">
    <source>
        <dbReference type="ARBA" id="ARBA00022516"/>
    </source>
</evidence>
<dbReference type="Gene3D" id="3.40.50.720">
    <property type="entry name" value="NAD(P)-binding Rossmann-like Domain"/>
    <property type="match status" value="1"/>
</dbReference>
<keyword evidence="14" id="KW-0496">Mitochondrion</keyword>
<evidence type="ECO:0000256" key="17">
    <source>
        <dbReference type="ARBA" id="ARBA00049069"/>
    </source>
</evidence>
<evidence type="ECO:0000256" key="9">
    <source>
        <dbReference type="ARBA" id="ARBA00022832"/>
    </source>
</evidence>
<dbReference type="PROSITE" id="PS00180">
    <property type="entry name" value="GLNA_1"/>
    <property type="match status" value="1"/>
</dbReference>
<evidence type="ECO:0000256" key="7">
    <source>
        <dbReference type="ARBA" id="ARBA00022598"/>
    </source>
</evidence>
<evidence type="ECO:0000256" key="12">
    <source>
        <dbReference type="ARBA" id="ARBA00023027"/>
    </source>
</evidence>
<dbReference type="SUPFAM" id="SSF54368">
    <property type="entry name" value="Glutamine synthetase, N-terminal domain"/>
    <property type="match status" value="1"/>
</dbReference>
<dbReference type="GO" id="GO:0004356">
    <property type="term" value="F:glutamine synthetase activity"/>
    <property type="evidence" value="ECO:0007669"/>
    <property type="project" value="UniProtKB-EC"/>
</dbReference>
<evidence type="ECO:0000256" key="23">
    <source>
        <dbReference type="PROSITE-ProRule" id="PRU01330"/>
    </source>
</evidence>
<dbReference type="InterPro" id="IPR036651">
    <property type="entry name" value="Gln_synt_N_sf"/>
</dbReference>
<dbReference type="PROSITE" id="PS51987">
    <property type="entry name" value="GS_CATALYTIC"/>
    <property type="match status" value="1"/>
</dbReference>
<dbReference type="InterPro" id="IPR008146">
    <property type="entry name" value="Gln_synth_cat_dom"/>
</dbReference>
<dbReference type="InterPro" id="IPR027303">
    <property type="entry name" value="Gln_synth_gly_rich_site"/>
</dbReference>
<feature type="domain" description="GS beta-grasp" evidence="26">
    <location>
        <begin position="274"/>
        <end position="356"/>
    </location>
</feature>
<comment type="caution">
    <text evidence="28">The sequence shown here is derived from an EMBL/GenBank/DDBJ whole genome shotgun (WGS) entry which is preliminary data.</text>
</comment>
<evidence type="ECO:0000256" key="24">
    <source>
        <dbReference type="RuleBase" id="RU000384"/>
    </source>
</evidence>
<keyword evidence="12" id="KW-0520">NAD</keyword>
<dbReference type="GO" id="GO:0004303">
    <property type="term" value="F:estradiol 17-beta-dehydrogenase [NAD(P)+] activity"/>
    <property type="evidence" value="ECO:0007669"/>
    <property type="project" value="UniProtKB-EC"/>
</dbReference>
<keyword evidence="10 25" id="KW-0067">ATP-binding</keyword>
<sequence>MARLLVGRLALVTGGGSGIGRAVCQALAKEGAAVAVADVNRQQADETVSLLDSGVKSQAYAVDVSSRESVTAMLSSVCKDFAVPPCIAVNSAGIARDNFLLKLDEKSFDDVINVNLKGTFLVNQAVSRAIVDAKLKTASIINISSIVGKTGNLGQAAYAASKSGVIGFTKTAAKELARFNIRVNTILPGFIETPMTQVVPEKVMNMILYVTPLQRMGKPEEIADACVFLASDKSSFITGAVLEVTGSNKQLLQHYLTLPQEGPTEPERKSGYPVQLEYIWIDSTGQTLRSKCRTEYKVPAGPGECLTWNYDGSSTGQADPKSSDTFIKPVAIYPDPFRRGPNKLVLCEVLDCENRKPVESNRRASCKRVMDDPRVKVQEPWFGIEQEYTLLDMEKYPLGWPRNGYPAPQGPYYCGIGPTLIHGRDVAEAHYRACMYCGIKISGINAEVMPSQWEFQVGPCESIEMGDQLWVARYLLHRIAEDFGCSVTLDPKPMYGNWNGAGAHCNFSTKTMRELKGLIDIHEAIEKLKLRIPEHIRVYDAHEGEDNKKRLTGMNETCKIDEFRWGVADRTASVRIPRQVNLDGCGYLEERRPAANADPYAVTEMMVRTIILDEGLENIENTDDSISLYSN</sequence>
<dbReference type="EMBL" id="PZQS01000011">
    <property type="protein sequence ID" value="PVD21736.1"/>
    <property type="molecule type" value="Genomic_DNA"/>
</dbReference>
<dbReference type="PROSITE" id="PS00181">
    <property type="entry name" value="GLNA_ATP"/>
    <property type="match status" value="1"/>
</dbReference>
<dbReference type="GO" id="GO:0008210">
    <property type="term" value="P:estrogen metabolic process"/>
    <property type="evidence" value="ECO:0007669"/>
    <property type="project" value="UniProtKB-ARBA"/>
</dbReference>
<evidence type="ECO:0000259" key="26">
    <source>
        <dbReference type="PROSITE" id="PS51986"/>
    </source>
</evidence>
<dbReference type="InterPro" id="IPR020904">
    <property type="entry name" value="Sc_DH/Rdtase_CS"/>
</dbReference>
<dbReference type="InterPro" id="IPR014746">
    <property type="entry name" value="Gln_synth/guanido_kin_cat_dom"/>
</dbReference>
<evidence type="ECO:0000256" key="20">
    <source>
        <dbReference type="ARBA" id="ARBA00050435"/>
    </source>
</evidence>
<comment type="catalytic activity">
    <reaction evidence="19">
        <text>testosterone + NAD(+) = androst-4-ene-3,17-dione + NADH + H(+)</text>
        <dbReference type="Rhea" id="RHEA:14929"/>
        <dbReference type="ChEBI" id="CHEBI:15378"/>
        <dbReference type="ChEBI" id="CHEBI:16422"/>
        <dbReference type="ChEBI" id="CHEBI:17347"/>
        <dbReference type="ChEBI" id="CHEBI:57540"/>
        <dbReference type="ChEBI" id="CHEBI:57945"/>
        <dbReference type="EC" id="1.1.1.239"/>
    </reaction>
    <physiologicalReaction direction="left-to-right" evidence="19">
        <dbReference type="Rhea" id="RHEA:14930"/>
    </physiologicalReaction>
</comment>